<feature type="region of interest" description="Disordered" evidence="1">
    <location>
        <begin position="85"/>
        <end position="112"/>
    </location>
</feature>
<reference evidence="2" key="1">
    <citation type="submission" date="2016-03" db="EMBL/GenBank/DDBJ databases">
        <title>Mechanisms controlling the formation of the plant cell surface in tip-growing cells are functionally conserved among land plants.</title>
        <authorList>
            <person name="Honkanen S."/>
            <person name="Jones V.A."/>
            <person name="Morieri G."/>
            <person name="Champion C."/>
            <person name="Hetherington A.J."/>
            <person name="Kelly S."/>
            <person name="Saint-Marcoux D."/>
            <person name="Proust H."/>
            <person name="Prescott H."/>
            <person name="Dolan L."/>
        </authorList>
    </citation>
    <scope>NUCLEOTIDE SEQUENCE [LARGE SCALE GENOMIC DNA]</scope>
    <source>
        <tissue evidence="2">Whole gametophyte</tissue>
    </source>
</reference>
<protein>
    <submittedName>
        <fullName evidence="2">Uncharacterized protein</fullName>
    </submittedName>
</protein>
<proteinExistence type="predicted"/>
<feature type="compositionally biased region" description="Basic and acidic residues" evidence="1">
    <location>
        <begin position="88"/>
        <end position="106"/>
    </location>
</feature>
<dbReference type="AlphaFoldDB" id="A0A176W2Y6"/>
<comment type="caution">
    <text evidence="2">The sequence shown here is derived from an EMBL/GenBank/DDBJ whole genome shotgun (WGS) entry which is preliminary data.</text>
</comment>
<evidence type="ECO:0000313" key="2">
    <source>
        <dbReference type="EMBL" id="OAE27427.1"/>
    </source>
</evidence>
<dbReference type="EMBL" id="LVLJ01001899">
    <property type="protein sequence ID" value="OAE27427.1"/>
    <property type="molecule type" value="Genomic_DNA"/>
</dbReference>
<name>A0A176W2Y6_MARPO</name>
<keyword evidence="3" id="KW-1185">Reference proteome</keyword>
<dbReference type="Proteomes" id="UP000077202">
    <property type="component" value="Unassembled WGS sequence"/>
</dbReference>
<gene>
    <name evidence="2" type="ORF">AXG93_3911s1090</name>
</gene>
<organism evidence="2 3">
    <name type="scientific">Marchantia polymorpha subsp. ruderalis</name>
    <dbReference type="NCBI Taxonomy" id="1480154"/>
    <lineage>
        <taxon>Eukaryota</taxon>
        <taxon>Viridiplantae</taxon>
        <taxon>Streptophyta</taxon>
        <taxon>Embryophyta</taxon>
        <taxon>Marchantiophyta</taxon>
        <taxon>Marchantiopsida</taxon>
        <taxon>Marchantiidae</taxon>
        <taxon>Marchantiales</taxon>
        <taxon>Marchantiaceae</taxon>
        <taxon>Marchantia</taxon>
    </lineage>
</organism>
<evidence type="ECO:0000256" key="1">
    <source>
        <dbReference type="SAM" id="MobiDB-lite"/>
    </source>
</evidence>
<evidence type="ECO:0000313" key="3">
    <source>
        <dbReference type="Proteomes" id="UP000077202"/>
    </source>
</evidence>
<sequence>MQVIVMSLAELQKHTRHHPLEQIRLLKRQRESSPRMNTRASIPTLVAYPDAHKLEQTAPRLITHDKKATGFRSWSTPVHPLLPKKVGRKPDLTDGDETVRSGRREGFPSGRPSFAQHGANLKFKFQFLVTKFLSDPVWFSFTSLPGRGGALQSAIFWVLKFDQLVDKAWEYGV</sequence>
<accession>A0A176W2Y6</accession>